<protein>
    <recommendedName>
        <fullName evidence="3">MULE transposase domain-containing protein</fullName>
    </recommendedName>
</protein>
<accession>A0A2N1M477</accession>
<reference evidence="1 2" key="1">
    <citation type="submission" date="2016-04" db="EMBL/GenBank/DDBJ databases">
        <title>Genome analyses suggest a sexual origin of heterokaryosis in a supposedly ancient asexual fungus.</title>
        <authorList>
            <person name="Ropars J."/>
            <person name="Sedzielewska K."/>
            <person name="Noel J."/>
            <person name="Charron P."/>
            <person name="Farinelli L."/>
            <person name="Marton T."/>
            <person name="Kruger M."/>
            <person name="Pelin A."/>
            <person name="Brachmann A."/>
            <person name="Corradi N."/>
        </authorList>
    </citation>
    <scope>NUCLEOTIDE SEQUENCE [LARGE SCALE GENOMIC DNA]</scope>
    <source>
        <strain evidence="1 2">C2</strain>
    </source>
</reference>
<organism evidence="1 2">
    <name type="scientific">Rhizophagus irregularis</name>
    <dbReference type="NCBI Taxonomy" id="588596"/>
    <lineage>
        <taxon>Eukaryota</taxon>
        <taxon>Fungi</taxon>
        <taxon>Fungi incertae sedis</taxon>
        <taxon>Mucoromycota</taxon>
        <taxon>Glomeromycotina</taxon>
        <taxon>Glomeromycetes</taxon>
        <taxon>Glomerales</taxon>
        <taxon>Glomeraceae</taxon>
        <taxon>Rhizophagus</taxon>
    </lineage>
</organism>
<dbReference type="PANTHER" id="PTHR47718">
    <property type="entry name" value="OS01G0519700 PROTEIN"/>
    <property type="match status" value="1"/>
</dbReference>
<proteinExistence type="predicted"/>
<feature type="non-terminal residue" evidence="1">
    <location>
        <position position="1"/>
    </location>
</feature>
<dbReference type="VEuPathDB" id="FungiDB:FUN_024236"/>
<reference evidence="1 2" key="2">
    <citation type="submission" date="2017-10" db="EMBL/GenBank/DDBJ databases">
        <title>Extensive intraspecific genome diversity in a model arbuscular mycorrhizal fungus.</title>
        <authorList>
            <person name="Chen E.C.H."/>
            <person name="Morin E."/>
            <person name="Baudet D."/>
            <person name="Noel J."/>
            <person name="Ndikumana S."/>
            <person name="Charron P."/>
            <person name="St-Onge C."/>
            <person name="Giorgi J."/>
            <person name="Grigoriev I.V."/>
            <person name="Roux C."/>
            <person name="Martin F.M."/>
            <person name="Corradi N."/>
        </authorList>
    </citation>
    <scope>NUCLEOTIDE SEQUENCE [LARGE SCALE GENOMIC DNA]</scope>
    <source>
        <strain evidence="1 2">C2</strain>
    </source>
</reference>
<sequence length="225" mass="25750">GIAATEPNIDIKVGDSFATWEDAEIKLNQYAKFSVINITYQRQCPVRKIMYPWHINLTKPKTSIEVGITSIIGQHNHDSIIPDIQMYASSYRKLSNDILENLYNAIQKFKSPLTNRNGDAQNMINKLLKLKDQEPGWIIHIRLDSHNNRLVGLFWMFPNQHQFVVNNNTKSRLIAQYLSEDKTIKSYEWFLDCFFQTTNNNSPVCLFTNADPALISAVATTNVAG</sequence>
<evidence type="ECO:0008006" key="3">
    <source>
        <dbReference type="Google" id="ProtNLM"/>
    </source>
</evidence>
<dbReference type="EMBL" id="LLXL01005593">
    <property type="protein sequence ID" value="PKK56457.1"/>
    <property type="molecule type" value="Genomic_DNA"/>
</dbReference>
<evidence type="ECO:0000313" key="1">
    <source>
        <dbReference type="EMBL" id="PKK56457.1"/>
    </source>
</evidence>
<name>A0A2N1M477_9GLOM</name>
<gene>
    <name evidence="1" type="ORF">RhiirC2_799964</name>
</gene>
<dbReference type="AlphaFoldDB" id="A0A2N1M477"/>
<dbReference type="VEuPathDB" id="FungiDB:RhiirA1_541646"/>
<dbReference type="VEuPathDB" id="FungiDB:RhiirFUN_025581"/>
<comment type="caution">
    <text evidence="1">The sequence shown here is derived from an EMBL/GenBank/DDBJ whole genome shotgun (WGS) entry which is preliminary data.</text>
</comment>
<evidence type="ECO:0000313" key="2">
    <source>
        <dbReference type="Proteomes" id="UP000233469"/>
    </source>
</evidence>
<dbReference type="Proteomes" id="UP000233469">
    <property type="component" value="Unassembled WGS sequence"/>
</dbReference>